<dbReference type="PANTHER" id="PTHR43570:SF20">
    <property type="entry name" value="ALDEHYDE DEHYDROGENASE ALDX-RELATED"/>
    <property type="match status" value="1"/>
</dbReference>
<dbReference type="PROSITE" id="PS00070">
    <property type="entry name" value="ALDEHYDE_DEHYDR_CYS"/>
    <property type="match status" value="1"/>
</dbReference>
<sequence length="480" mass="53143">MNLALRIDSPVGASEPMLRVFESQRDTALRWRQSSAEERVVRIRKLRDAVQAAADDIRRAAAADFRKPEVEVNLTELFTVISEANMAMRRLRRWMKPTRAGFTPLMAGTQGRIEYQPRGRCLIISPWNYPVNLTFCPLVLALAAGNTAILKPSEMTPNLSAVMQKIIDQTFAPDEVALFQGDAEASKTLLDLPFDHIFFTGAPALGKVVMTAAAKNLTSVTLELGGKSPTIIDASADLKTAVQNICWSKFMNNGQTCIAPDHLFVHESVADSFVELAKARLAEVFGADDEARFRSPDLARIVNDRHTARVKRLLDDACAKGARIVAGGDVREGERYIAPTLLEQVPDTAAVMQEEIFGPLLPIIRFRELDEVVDRINAGEKPLALYLWTRDRARARQILDRTSSGGACVNNTVVHALHPLLPFGGVNHSGIGSTHGEFGFRSFSHARAVTDTRIGLTQLFYPPYTPRVKSLIRLVMRWFA</sequence>
<dbReference type="CDD" id="cd07134">
    <property type="entry name" value="ALDH_AlkH-like"/>
    <property type="match status" value="1"/>
</dbReference>
<feature type="active site" evidence="5">
    <location>
        <position position="223"/>
    </location>
</feature>
<dbReference type="PIRSF" id="PIRSF036492">
    <property type="entry name" value="ALDH"/>
    <property type="match status" value="1"/>
</dbReference>
<organism evidence="8 9">
    <name type="scientific">Banduia mediterranea</name>
    <dbReference type="NCBI Taxonomy" id="3075609"/>
    <lineage>
        <taxon>Bacteria</taxon>
        <taxon>Pseudomonadati</taxon>
        <taxon>Pseudomonadota</taxon>
        <taxon>Gammaproteobacteria</taxon>
        <taxon>Nevskiales</taxon>
        <taxon>Algiphilaceae</taxon>
        <taxon>Banduia</taxon>
    </lineage>
</organism>
<evidence type="ECO:0000313" key="9">
    <source>
        <dbReference type="Proteomes" id="UP001254608"/>
    </source>
</evidence>
<dbReference type="PANTHER" id="PTHR43570">
    <property type="entry name" value="ALDEHYDE DEHYDROGENASE"/>
    <property type="match status" value="1"/>
</dbReference>
<evidence type="ECO:0000256" key="6">
    <source>
        <dbReference type="RuleBase" id="RU003345"/>
    </source>
</evidence>
<name>A0ABU2WET0_9GAMM</name>
<dbReference type="EMBL" id="JAVRIC010000002">
    <property type="protein sequence ID" value="MDT0496124.1"/>
    <property type="molecule type" value="Genomic_DNA"/>
</dbReference>
<reference evidence="8 9" key="1">
    <citation type="submission" date="2023-09" db="EMBL/GenBank/DDBJ databases">
        <authorList>
            <person name="Rey-Velasco X."/>
        </authorList>
    </citation>
    <scope>NUCLEOTIDE SEQUENCE [LARGE SCALE GENOMIC DNA]</scope>
    <source>
        <strain evidence="8 9">W345</strain>
    </source>
</reference>
<evidence type="ECO:0000256" key="1">
    <source>
        <dbReference type="ARBA" id="ARBA00009986"/>
    </source>
</evidence>
<keyword evidence="9" id="KW-1185">Reference proteome</keyword>
<dbReference type="InterPro" id="IPR016163">
    <property type="entry name" value="Ald_DH_C"/>
</dbReference>
<gene>
    <name evidence="8" type="ORF">RM530_01925</name>
</gene>
<comment type="similarity">
    <text evidence="1 4 6">Belongs to the aldehyde dehydrogenase family.</text>
</comment>
<dbReference type="InterPro" id="IPR016161">
    <property type="entry name" value="Ald_DH/histidinol_DH"/>
</dbReference>
<dbReference type="PROSITE" id="PS00687">
    <property type="entry name" value="ALDEHYDE_DEHYDR_GLU"/>
    <property type="match status" value="1"/>
</dbReference>
<dbReference type="Gene3D" id="3.40.309.10">
    <property type="entry name" value="Aldehyde Dehydrogenase, Chain A, domain 2"/>
    <property type="match status" value="1"/>
</dbReference>
<evidence type="ECO:0000256" key="2">
    <source>
        <dbReference type="ARBA" id="ARBA00023002"/>
    </source>
</evidence>
<evidence type="ECO:0000256" key="4">
    <source>
        <dbReference type="PIRNR" id="PIRNR036492"/>
    </source>
</evidence>
<keyword evidence="3" id="KW-0520">NAD</keyword>
<accession>A0ABU2WET0</accession>
<evidence type="ECO:0000313" key="8">
    <source>
        <dbReference type="EMBL" id="MDT0496124.1"/>
    </source>
</evidence>
<dbReference type="Pfam" id="PF00171">
    <property type="entry name" value="Aldedh"/>
    <property type="match status" value="1"/>
</dbReference>
<proteinExistence type="inferred from homology"/>
<feature type="domain" description="Aldehyde dehydrogenase" evidence="7">
    <location>
        <begin position="20"/>
        <end position="449"/>
    </location>
</feature>
<dbReference type="InterPro" id="IPR016160">
    <property type="entry name" value="Ald_DH_CS_CYS"/>
</dbReference>
<dbReference type="Gene3D" id="3.40.605.10">
    <property type="entry name" value="Aldehyde Dehydrogenase, Chain A, domain 1"/>
    <property type="match status" value="1"/>
</dbReference>
<dbReference type="InterPro" id="IPR029510">
    <property type="entry name" value="Ald_DH_CS_GLU"/>
</dbReference>
<keyword evidence="2 4" id="KW-0560">Oxidoreductase</keyword>
<dbReference type="Proteomes" id="UP001254608">
    <property type="component" value="Unassembled WGS sequence"/>
</dbReference>
<dbReference type="InterPro" id="IPR016162">
    <property type="entry name" value="Ald_DH_N"/>
</dbReference>
<evidence type="ECO:0000256" key="5">
    <source>
        <dbReference type="PROSITE-ProRule" id="PRU10007"/>
    </source>
</evidence>
<evidence type="ECO:0000256" key="3">
    <source>
        <dbReference type="ARBA" id="ARBA00023027"/>
    </source>
</evidence>
<dbReference type="InterPro" id="IPR012394">
    <property type="entry name" value="Aldehyde_DH_NAD(P)"/>
</dbReference>
<protein>
    <recommendedName>
        <fullName evidence="4">Aldehyde dehydrogenase</fullName>
    </recommendedName>
</protein>
<dbReference type="SUPFAM" id="SSF53720">
    <property type="entry name" value="ALDH-like"/>
    <property type="match status" value="1"/>
</dbReference>
<evidence type="ECO:0000259" key="7">
    <source>
        <dbReference type="Pfam" id="PF00171"/>
    </source>
</evidence>
<dbReference type="RefSeq" id="WP_311363515.1">
    <property type="nucleotide sequence ID" value="NZ_JAVRIC010000002.1"/>
</dbReference>
<dbReference type="InterPro" id="IPR015590">
    <property type="entry name" value="Aldehyde_DH_dom"/>
</dbReference>
<comment type="caution">
    <text evidence="8">The sequence shown here is derived from an EMBL/GenBank/DDBJ whole genome shotgun (WGS) entry which is preliminary data.</text>
</comment>